<name>A0A9W4GYR1_9ACTN</name>
<organism evidence="2 3">
    <name type="scientific">Actinacidiphila bryophytorum</name>
    <dbReference type="NCBI Taxonomy" id="1436133"/>
    <lineage>
        <taxon>Bacteria</taxon>
        <taxon>Bacillati</taxon>
        <taxon>Actinomycetota</taxon>
        <taxon>Actinomycetes</taxon>
        <taxon>Kitasatosporales</taxon>
        <taxon>Streptomycetaceae</taxon>
        <taxon>Actinacidiphila</taxon>
    </lineage>
</organism>
<dbReference type="Proteomes" id="UP001153328">
    <property type="component" value="Unassembled WGS sequence"/>
</dbReference>
<reference evidence="2" key="1">
    <citation type="submission" date="2021-06" db="EMBL/GenBank/DDBJ databases">
        <authorList>
            <person name="Arsene-Ploetze F."/>
        </authorList>
    </citation>
    <scope>NUCLEOTIDE SEQUENCE</scope>
    <source>
        <strain evidence="2">SBRY1</strain>
    </source>
</reference>
<dbReference type="EMBL" id="CAJVAX010000009">
    <property type="protein sequence ID" value="CAG7623844.1"/>
    <property type="molecule type" value="Genomic_DNA"/>
</dbReference>
<dbReference type="AlphaFoldDB" id="A0A9W4GYR1"/>
<evidence type="ECO:0000313" key="2">
    <source>
        <dbReference type="EMBL" id="CAG7623844.1"/>
    </source>
</evidence>
<proteinExistence type="predicted"/>
<protein>
    <submittedName>
        <fullName evidence="2">Uncharacterized protein</fullName>
    </submittedName>
</protein>
<evidence type="ECO:0000256" key="1">
    <source>
        <dbReference type="SAM" id="MobiDB-lite"/>
    </source>
</evidence>
<accession>A0A9W4GYR1</accession>
<comment type="caution">
    <text evidence="2">The sequence shown here is derived from an EMBL/GenBank/DDBJ whole genome shotgun (WGS) entry which is preliminary data.</text>
</comment>
<feature type="region of interest" description="Disordered" evidence="1">
    <location>
        <begin position="1"/>
        <end position="36"/>
    </location>
</feature>
<sequence>MAASPARSDQTRPALLSPGDHTPVQRPLRGPRHISGGLEHMLHLTPARPDERPQTPRTQADKWAANMAAVRQFHGREGRLKAEGGTRRTRHALVGRQPGGCVPCLAPGRGPDTARTYYRPVMQKWYIAV</sequence>
<gene>
    <name evidence="2" type="ORF">SBRY_170015</name>
</gene>
<keyword evidence="3" id="KW-1185">Reference proteome</keyword>
<evidence type="ECO:0000313" key="3">
    <source>
        <dbReference type="Proteomes" id="UP001153328"/>
    </source>
</evidence>